<reference evidence="2 3" key="1">
    <citation type="submission" date="2023-04" db="EMBL/GenBank/DDBJ databases">
        <title>Luteimonas endophyticus RD2P54.</title>
        <authorList>
            <person name="Sun J.-Q."/>
        </authorList>
    </citation>
    <scope>NUCLEOTIDE SEQUENCE [LARGE SCALE GENOMIC DNA]</scope>
    <source>
        <strain evidence="2 3">RD2P54</strain>
    </source>
</reference>
<dbReference type="EMBL" id="JARXRM010000046">
    <property type="protein sequence ID" value="MDH5824997.1"/>
    <property type="molecule type" value="Genomic_DNA"/>
</dbReference>
<dbReference type="InterPro" id="IPR008775">
    <property type="entry name" value="Phytyl_CoA_dOase-like"/>
</dbReference>
<feature type="compositionally biased region" description="Basic and acidic residues" evidence="1">
    <location>
        <begin position="244"/>
        <end position="261"/>
    </location>
</feature>
<dbReference type="SUPFAM" id="SSF51197">
    <property type="entry name" value="Clavaminate synthase-like"/>
    <property type="match status" value="1"/>
</dbReference>
<dbReference type="RefSeq" id="WP_280576387.1">
    <property type="nucleotide sequence ID" value="NZ_JARXRM010000046.1"/>
</dbReference>
<evidence type="ECO:0000313" key="3">
    <source>
        <dbReference type="Proteomes" id="UP001156940"/>
    </source>
</evidence>
<dbReference type="Gene3D" id="2.60.120.620">
    <property type="entry name" value="q2cbj1_9rhob like domain"/>
    <property type="match status" value="1"/>
</dbReference>
<comment type="caution">
    <text evidence="2">The sequence shown here is derived from an EMBL/GenBank/DDBJ whole genome shotgun (WGS) entry which is preliminary data.</text>
</comment>
<keyword evidence="2" id="KW-0560">Oxidoreductase</keyword>
<evidence type="ECO:0000256" key="1">
    <source>
        <dbReference type="SAM" id="MobiDB-lite"/>
    </source>
</evidence>
<proteinExistence type="predicted"/>
<feature type="region of interest" description="Disordered" evidence="1">
    <location>
        <begin position="225"/>
        <end position="261"/>
    </location>
</feature>
<accession>A0ABT6JDU7</accession>
<evidence type="ECO:0000313" key="2">
    <source>
        <dbReference type="EMBL" id="MDH5824997.1"/>
    </source>
</evidence>
<gene>
    <name evidence="2" type="ORF">QFW77_18680</name>
</gene>
<sequence>MYPDAAPEQIEFFREHGYLLVRQALPQEALDELERHCDVLIAQKHELANDWAWSSGESRENRSFRIVQSSPAKVWAEIADQPYRHWLERFSSQLMGLDMTFWYDQFLGKPPGNSAVTEWHQDEAYWGRNLDDRGITGWIPLQDVDAGNGCMHFIDRGQRLGVLAHRLVDGVQSDLLTCDVDESSTVVCPMRRGDVVFHHSKTPHMSTANHGSAWRKAVTNHLQARGAGGEGGHYPWRVKVNQRTGERSPVGRDDATGRPAG</sequence>
<dbReference type="PANTHER" id="PTHR20883:SF46">
    <property type="entry name" value="PHYTANOYL-COA HYDROXYLASE"/>
    <property type="match status" value="1"/>
</dbReference>
<keyword evidence="2" id="KW-0223">Dioxygenase</keyword>
<protein>
    <submittedName>
        <fullName evidence="2">Phytanoyl-CoA dioxygenase family protein</fullName>
    </submittedName>
</protein>
<keyword evidence="3" id="KW-1185">Reference proteome</keyword>
<organism evidence="2 3">
    <name type="scientific">Luteimonas endophytica</name>
    <dbReference type="NCBI Taxonomy" id="3042023"/>
    <lineage>
        <taxon>Bacteria</taxon>
        <taxon>Pseudomonadati</taxon>
        <taxon>Pseudomonadota</taxon>
        <taxon>Gammaproteobacteria</taxon>
        <taxon>Lysobacterales</taxon>
        <taxon>Lysobacteraceae</taxon>
        <taxon>Luteimonas</taxon>
    </lineage>
</organism>
<dbReference type="PANTHER" id="PTHR20883">
    <property type="entry name" value="PHYTANOYL-COA DIOXYGENASE DOMAIN CONTAINING 1"/>
    <property type="match status" value="1"/>
</dbReference>
<name>A0ABT6JDU7_9GAMM</name>
<dbReference type="Proteomes" id="UP001156940">
    <property type="component" value="Unassembled WGS sequence"/>
</dbReference>
<dbReference type="Pfam" id="PF05721">
    <property type="entry name" value="PhyH"/>
    <property type="match status" value="1"/>
</dbReference>
<dbReference type="GO" id="GO:0051213">
    <property type="term" value="F:dioxygenase activity"/>
    <property type="evidence" value="ECO:0007669"/>
    <property type="project" value="UniProtKB-KW"/>
</dbReference>